<reference evidence="2 3" key="1">
    <citation type="submission" date="2024-04" db="EMBL/GenBank/DDBJ databases">
        <authorList>
            <person name="Fracassetti M."/>
        </authorList>
    </citation>
    <scope>NUCLEOTIDE SEQUENCE [LARGE SCALE GENOMIC DNA]</scope>
</reference>
<evidence type="ECO:0000313" key="2">
    <source>
        <dbReference type="EMBL" id="CAL1409522.1"/>
    </source>
</evidence>
<name>A0AAV2GH75_9ROSI</name>
<dbReference type="Pfam" id="PF13456">
    <property type="entry name" value="RVT_3"/>
    <property type="match status" value="1"/>
</dbReference>
<dbReference type="Proteomes" id="UP001497516">
    <property type="component" value="Chromosome 8"/>
</dbReference>
<dbReference type="GO" id="GO:0003676">
    <property type="term" value="F:nucleic acid binding"/>
    <property type="evidence" value="ECO:0007669"/>
    <property type="project" value="InterPro"/>
</dbReference>
<dbReference type="SUPFAM" id="SSF53098">
    <property type="entry name" value="Ribonuclease H-like"/>
    <property type="match status" value="1"/>
</dbReference>
<organism evidence="2 3">
    <name type="scientific">Linum trigynum</name>
    <dbReference type="NCBI Taxonomy" id="586398"/>
    <lineage>
        <taxon>Eukaryota</taxon>
        <taxon>Viridiplantae</taxon>
        <taxon>Streptophyta</taxon>
        <taxon>Embryophyta</taxon>
        <taxon>Tracheophyta</taxon>
        <taxon>Spermatophyta</taxon>
        <taxon>Magnoliopsida</taxon>
        <taxon>eudicotyledons</taxon>
        <taxon>Gunneridae</taxon>
        <taxon>Pentapetalae</taxon>
        <taxon>rosids</taxon>
        <taxon>fabids</taxon>
        <taxon>Malpighiales</taxon>
        <taxon>Linaceae</taxon>
        <taxon>Linum</taxon>
    </lineage>
</organism>
<keyword evidence="3" id="KW-1185">Reference proteome</keyword>
<evidence type="ECO:0000313" key="3">
    <source>
        <dbReference type="Proteomes" id="UP001497516"/>
    </source>
</evidence>
<gene>
    <name evidence="2" type="ORF">LTRI10_LOCUS49015</name>
</gene>
<dbReference type="InterPro" id="IPR002156">
    <property type="entry name" value="RNaseH_domain"/>
</dbReference>
<dbReference type="InterPro" id="IPR012337">
    <property type="entry name" value="RNaseH-like_sf"/>
</dbReference>
<evidence type="ECO:0000259" key="1">
    <source>
        <dbReference type="Pfam" id="PF13456"/>
    </source>
</evidence>
<dbReference type="AlphaFoldDB" id="A0AAV2GH75"/>
<protein>
    <recommendedName>
        <fullName evidence="1">RNase H type-1 domain-containing protein</fullName>
    </recommendedName>
</protein>
<accession>A0AAV2GH75</accession>
<sequence length="150" mass="16063">MAHSPTSSAIKFDRDFMESQTSPALLSNRLYCTLSLGVPIPTPPSFSRVMYCDGSFVSDSSLAAYGITIVNSHGQVYDDKVETFLCSHPIKAEALGLLNAILLAVHDGITTCIRADCQVLSLALNQDSMALSSYHCSDVSSSSICSLHPD</sequence>
<dbReference type="GO" id="GO:0004523">
    <property type="term" value="F:RNA-DNA hybrid ribonuclease activity"/>
    <property type="evidence" value="ECO:0007669"/>
    <property type="project" value="InterPro"/>
</dbReference>
<dbReference type="EMBL" id="OZ034821">
    <property type="protein sequence ID" value="CAL1409522.1"/>
    <property type="molecule type" value="Genomic_DNA"/>
</dbReference>
<proteinExistence type="predicted"/>
<feature type="domain" description="RNase H type-1" evidence="1">
    <location>
        <begin position="52"/>
        <end position="129"/>
    </location>
</feature>